<keyword evidence="1" id="KW-0285">Flavoprotein</keyword>
<dbReference type="Gene3D" id="3.30.450.20">
    <property type="entry name" value="PAS domain"/>
    <property type="match status" value="1"/>
</dbReference>
<reference evidence="5 6" key="1">
    <citation type="submission" date="2017-08" db="EMBL/GenBank/DDBJ databases">
        <title>Infants hospitalized years apart are colonized by the same room-sourced microbial strains.</title>
        <authorList>
            <person name="Brooks B."/>
            <person name="Olm M.R."/>
            <person name="Firek B.A."/>
            <person name="Baker R."/>
            <person name="Thomas B.C."/>
            <person name="Morowitz M.J."/>
            <person name="Banfield J.F."/>
        </authorList>
    </citation>
    <scope>NUCLEOTIDE SEQUENCE [LARGE SCALE GENOMIC DNA]</scope>
    <source>
        <strain evidence="5">S2_018_000_R3_119</strain>
    </source>
</reference>
<evidence type="ECO:0000313" key="6">
    <source>
        <dbReference type="Proteomes" id="UP000249555"/>
    </source>
</evidence>
<gene>
    <name evidence="5" type="ORF">DI640_14045</name>
</gene>
<dbReference type="Proteomes" id="UP000249555">
    <property type="component" value="Unassembled WGS sequence"/>
</dbReference>
<protein>
    <recommendedName>
        <fullName evidence="4">PAS domain-containing protein</fullName>
    </recommendedName>
</protein>
<dbReference type="CDD" id="cd00130">
    <property type="entry name" value="PAS"/>
    <property type="match status" value="1"/>
</dbReference>
<evidence type="ECO:0000259" key="4">
    <source>
        <dbReference type="PROSITE" id="PS50112"/>
    </source>
</evidence>
<accession>A0A2W5AL04</accession>
<dbReference type="EMBL" id="QFMX01000031">
    <property type="protein sequence ID" value="PZO71755.1"/>
    <property type="molecule type" value="Genomic_DNA"/>
</dbReference>
<comment type="caution">
    <text evidence="5">The sequence shown here is derived from an EMBL/GenBank/DDBJ whole genome shotgun (WGS) entry which is preliminary data.</text>
</comment>
<dbReference type="PROSITE" id="PS50112">
    <property type="entry name" value="PAS"/>
    <property type="match status" value="1"/>
</dbReference>
<name>A0A2W5AL04_9SPHN</name>
<dbReference type="InterPro" id="IPR001610">
    <property type="entry name" value="PAC"/>
</dbReference>
<proteinExistence type="predicted"/>
<feature type="domain" description="PAS" evidence="4">
    <location>
        <begin position="1"/>
        <end position="57"/>
    </location>
</feature>
<dbReference type="AlphaFoldDB" id="A0A2W5AL04"/>
<sequence length="139" mass="15552">MALDHISDGVLIADMRMRGHPIVQVNSAFEAITGYSPDEALGKNCRHLQGSDRLQPEIAEVRAALQEGRACSVILRNYRRDGAMFRNALRMEPLYDYASHLTHFVGIIRDVTYASNIDRLTGLLDRYGLMDRLAATSTT</sequence>
<organism evidence="5 6">
    <name type="scientific">Sphingomonas taxi</name>
    <dbReference type="NCBI Taxonomy" id="1549858"/>
    <lineage>
        <taxon>Bacteria</taxon>
        <taxon>Pseudomonadati</taxon>
        <taxon>Pseudomonadota</taxon>
        <taxon>Alphaproteobacteria</taxon>
        <taxon>Sphingomonadales</taxon>
        <taxon>Sphingomonadaceae</taxon>
        <taxon>Sphingomonas</taxon>
    </lineage>
</organism>
<evidence type="ECO:0000256" key="1">
    <source>
        <dbReference type="ARBA" id="ARBA00022630"/>
    </source>
</evidence>
<dbReference type="PANTHER" id="PTHR47429">
    <property type="entry name" value="PROTEIN TWIN LOV 1"/>
    <property type="match status" value="1"/>
</dbReference>
<dbReference type="Pfam" id="PF13426">
    <property type="entry name" value="PAS_9"/>
    <property type="match status" value="1"/>
</dbReference>
<keyword evidence="2" id="KW-0288">FMN</keyword>
<dbReference type="SUPFAM" id="SSF55785">
    <property type="entry name" value="PYP-like sensor domain (PAS domain)"/>
    <property type="match status" value="1"/>
</dbReference>
<dbReference type="InterPro" id="IPR035965">
    <property type="entry name" value="PAS-like_dom_sf"/>
</dbReference>
<keyword evidence="3" id="KW-0157">Chromophore</keyword>
<evidence type="ECO:0000256" key="2">
    <source>
        <dbReference type="ARBA" id="ARBA00022643"/>
    </source>
</evidence>
<evidence type="ECO:0000256" key="3">
    <source>
        <dbReference type="ARBA" id="ARBA00022991"/>
    </source>
</evidence>
<dbReference type="SMART" id="SM00086">
    <property type="entry name" value="PAC"/>
    <property type="match status" value="1"/>
</dbReference>
<feature type="non-terminal residue" evidence="5">
    <location>
        <position position="139"/>
    </location>
</feature>
<dbReference type="InterPro" id="IPR000014">
    <property type="entry name" value="PAS"/>
</dbReference>
<dbReference type="NCBIfam" id="TIGR00229">
    <property type="entry name" value="sensory_box"/>
    <property type="match status" value="1"/>
</dbReference>
<dbReference type="PANTHER" id="PTHR47429:SF2">
    <property type="entry name" value="PROTEIN TWIN LOV 1"/>
    <property type="match status" value="1"/>
</dbReference>
<evidence type="ECO:0000313" key="5">
    <source>
        <dbReference type="EMBL" id="PZO71755.1"/>
    </source>
</evidence>